<dbReference type="EMBL" id="JBJKBG010000008">
    <property type="protein sequence ID" value="KAL3728424.1"/>
    <property type="molecule type" value="Genomic_DNA"/>
</dbReference>
<reference evidence="2 3" key="1">
    <citation type="submission" date="2024-11" db="EMBL/GenBank/DDBJ databases">
        <title>Chromosome-level genome assembly of Eucalyptus globulus Labill. provides insights into its genome evolution.</title>
        <authorList>
            <person name="Li X."/>
        </authorList>
    </citation>
    <scope>NUCLEOTIDE SEQUENCE [LARGE SCALE GENOMIC DNA]</scope>
    <source>
        <strain evidence="2">CL2024</strain>
        <tissue evidence="2">Fresh tender leaves</tissue>
    </source>
</reference>
<dbReference type="Proteomes" id="UP001634007">
    <property type="component" value="Unassembled WGS sequence"/>
</dbReference>
<sequence length="99" mass="10322">MRNTQQQLVLDPNPISRCHHRLLPAIDSTFTSPIGSSSAVGSACNDYAMGVRQEHDGYVNSSGKFIGPSEQNETFTSLIGSSSAGGSASNGDAMDETGT</sequence>
<comment type="caution">
    <text evidence="2">The sequence shown here is derived from an EMBL/GenBank/DDBJ whole genome shotgun (WGS) entry which is preliminary data.</text>
</comment>
<feature type="region of interest" description="Disordered" evidence="1">
    <location>
        <begin position="69"/>
        <end position="99"/>
    </location>
</feature>
<feature type="compositionally biased region" description="Polar residues" evidence="1">
    <location>
        <begin position="69"/>
        <end position="79"/>
    </location>
</feature>
<evidence type="ECO:0000313" key="2">
    <source>
        <dbReference type="EMBL" id="KAL3728424.1"/>
    </source>
</evidence>
<organism evidence="2 3">
    <name type="scientific">Eucalyptus globulus</name>
    <name type="common">Tasmanian blue gum</name>
    <dbReference type="NCBI Taxonomy" id="34317"/>
    <lineage>
        <taxon>Eukaryota</taxon>
        <taxon>Viridiplantae</taxon>
        <taxon>Streptophyta</taxon>
        <taxon>Embryophyta</taxon>
        <taxon>Tracheophyta</taxon>
        <taxon>Spermatophyta</taxon>
        <taxon>Magnoliopsida</taxon>
        <taxon>eudicotyledons</taxon>
        <taxon>Gunneridae</taxon>
        <taxon>Pentapetalae</taxon>
        <taxon>rosids</taxon>
        <taxon>malvids</taxon>
        <taxon>Myrtales</taxon>
        <taxon>Myrtaceae</taxon>
        <taxon>Myrtoideae</taxon>
        <taxon>Eucalypteae</taxon>
        <taxon>Eucalyptus</taxon>
    </lineage>
</organism>
<keyword evidence="3" id="KW-1185">Reference proteome</keyword>
<accession>A0ABD3JQC2</accession>
<evidence type="ECO:0000313" key="3">
    <source>
        <dbReference type="Proteomes" id="UP001634007"/>
    </source>
</evidence>
<evidence type="ECO:0000256" key="1">
    <source>
        <dbReference type="SAM" id="MobiDB-lite"/>
    </source>
</evidence>
<name>A0ABD3JQC2_EUCGL</name>
<feature type="compositionally biased region" description="Low complexity" evidence="1">
    <location>
        <begin position="80"/>
        <end position="89"/>
    </location>
</feature>
<proteinExistence type="predicted"/>
<protein>
    <submittedName>
        <fullName evidence="2">Uncharacterized protein</fullName>
    </submittedName>
</protein>
<gene>
    <name evidence="2" type="ORF">ACJRO7_033066</name>
</gene>
<dbReference type="AlphaFoldDB" id="A0ABD3JQC2"/>